<evidence type="ECO:0000313" key="16">
    <source>
        <dbReference type="Proteomes" id="UP001259340"/>
    </source>
</evidence>
<dbReference type="PANTHER" id="PTHR43722:SF1">
    <property type="entry name" value="PROLINE IMINOPEPTIDASE"/>
    <property type="match status" value="1"/>
</dbReference>
<keyword evidence="17" id="KW-1185">Reference proteome</keyword>
<dbReference type="EC" id="3.4.11.5" evidence="4 11"/>
<evidence type="ECO:0000256" key="5">
    <source>
        <dbReference type="ARBA" id="ARBA00021843"/>
    </source>
</evidence>
<evidence type="ECO:0000256" key="7">
    <source>
        <dbReference type="ARBA" id="ARBA00022490"/>
    </source>
</evidence>
<evidence type="ECO:0000256" key="12">
    <source>
        <dbReference type="PIRSR" id="PIRSR006431-1"/>
    </source>
</evidence>
<evidence type="ECO:0000256" key="8">
    <source>
        <dbReference type="ARBA" id="ARBA00022670"/>
    </source>
</evidence>
<dbReference type="EMBL" id="JAPMLD010000008">
    <property type="protein sequence ID" value="MDW4825628.1"/>
    <property type="molecule type" value="Genomic_DNA"/>
</dbReference>
<dbReference type="GO" id="GO:0006508">
    <property type="term" value="P:proteolysis"/>
    <property type="evidence" value="ECO:0007669"/>
    <property type="project" value="UniProtKB-KW"/>
</dbReference>
<evidence type="ECO:0000256" key="11">
    <source>
        <dbReference type="PIRNR" id="PIRNR006431"/>
    </source>
</evidence>
<sequence length="311" mass="35039">MPTSQAKLIRQNWLNVGQGHQIYVAQYGNPDGIPILYLHGGPGAGCSIADLALFDLSIYHVILLDQRGAGRSRPRGELKHNTLQHLLSDIESVRCWLNISRWMLAGGSFGATLALIYSAYYPSRVLSQVLWGLFIPSDDGIAALYGQSAVASVFKKHYQQFTGRCDADVDLAQLFAEYRAGLNHQCADIRQEFAMRWQRWEMTLAYPCHMFKSRNTAFSQSLASIELYYVANNYFGAFAKLSQQRPLIQCRTHILQGEFDWVCPMKLLKNFLQQQQTPLLTVTEIKGGYHALADAKMAKAVINAIREMAKQ</sequence>
<dbReference type="PANTHER" id="PTHR43722">
    <property type="entry name" value="PROLINE IMINOPEPTIDASE"/>
    <property type="match status" value="1"/>
</dbReference>
<dbReference type="PIRSF" id="PIRSF006431">
    <property type="entry name" value="Pept_S33"/>
    <property type="match status" value="1"/>
</dbReference>
<dbReference type="GO" id="GO:0005737">
    <property type="term" value="C:cytoplasm"/>
    <property type="evidence" value="ECO:0007669"/>
    <property type="project" value="UniProtKB-SubCell"/>
</dbReference>
<feature type="domain" description="AB hydrolase-1" evidence="13">
    <location>
        <begin position="34"/>
        <end position="291"/>
    </location>
</feature>
<comment type="similarity">
    <text evidence="3 11">Belongs to the peptidase S33 family.</text>
</comment>
<name>A0AAW8NQR3_9GAMM</name>
<evidence type="ECO:0000313" key="14">
    <source>
        <dbReference type="EMBL" id="MDR8525518.1"/>
    </source>
</evidence>
<evidence type="ECO:0000259" key="13">
    <source>
        <dbReference type="Pfam" id="PF00561"/>
    </source>
</evidence>
<dbReference type="Proteomes" id="UP001271263">
    <property type="component" value="Unassembled WGS sequence"/>
</dbReference>
<protein>
    <recommendedName>
        <fullName evidence="5 11">Proline iminopeptidase</fullName>
        <shortName evidence="11">PIP</shortName>
        <ecNumber evidence="4 11">3.4.11.5</ecNumber>
    </recommendedName>
    <alternativeName>
        <fullName evidence="10 11">Prolyl aminopeptidase</fullName>
    </alternativeName>
</protein>
<organism evidence="14 16">
    <name type="scientific">Shewanella fidelis</name>
    <dbReference type="NCBI Taxonomy" id="173509"/>
    <lineage>
        <taxon>Bacteria</taxon>
        <taxon>Pseudomonadati</taxon>
        <taxon>Pseudomonadota</taxon>
        <taxon>Gammaproteobacteria</taxon>
        <taxon>Alteromonadales</taxon>
        <taxon>Shewanellaceae</taxon>
        <taxon>Shewanella</taxon>
    </lineage>
</organism>
<reference evidence="14" key="2">
    <citation type="submission" date="2022-11" db="EMBL/GenBank/DDBJ databases">
        <title>Prophages regulate Shewanella fidelis motility and biofilm formation: implications for gut colonization dynamics in Ciona robusta.</title>
        <authorList>
            <person name="Natarajan O."/>
            <person name="Gibboney S.L."/>
            <person name="Young M.N."/>
            <person name="Lim S.J."/>
            <person name="Pluta N."/>
            <person name="Atkinson C.G.F."/>
            <person name="Leigh B.A."/>
            <person name="Liberti A."/>
            <person name="Kees E."/>
            <person name="Breitbart M."/>
            <person name="Gralnick J."/>
            <person name="Dishaw L.J."/>
        </authorList>
    </citation>
    <scope>NUCLEOTIDE SEQUENCE</scope>
    <source>
        <strain evidence="14">3313</strain>
    </source>
</reference>
<gene>
    <name evidence="14" type="ORF">OS133_18040</name>
    <name evidence="15" type="ORF">OS134_16280</name>
</gene>
<feature type="active site" evidence="12">
    <location>
        <position position="260"/>
    </location>
</feature>
<dbReference type="InterPro" id="IPR029058">
    <property type="entry name" value="AB_hydrolase_fold"/>
</dbReference>
<dbReference type="AlphaFoldDB" id="A0AAW8NQR3"/>
<dbReference type="EMBL" id="JAPMLE010000001">
    <property type="protein sequence ID" value="MDR8525518.1"/>
    <property type="molecule type" value="Genomic_DNA"/>
</dbReference>
<comment type="catalytic activity">
    <reaction evidence="1 11">
        <text>Release of N-terminal proline from a peptide.</text>
        <dbReference type="EC" id="3.4.11.5"/>
    </reaction>
</comment>
<comment type="subcellular location">
    <subcellularLocation>
        <location evidence="2 11">Cytoplasm</location>
    </subcellularLocation>
</comment>
<keyword evidence="9 11" id="KW-0378">Hydrolase</keyword>
<dbReference type="Proteomes" id="UP001259340">
    <property type="component" value="Unassembled WGS sequence"/>
</dbReference>
<dbReference type="Gene3D" id="3.40.50.1820">
    <property type="entry name" value="alpha/beta hydrolase"/>
    <property type="match status" value="1"/>
</dbReference>
<dbReference type="SUPFAM" id="SSF53474">
    <property type="entry name" value="alpha/beta-Hydrolases"/>
    <property type="match status" value="1"/>
</dbReference>
<dbReference type="InterPro" id="IPR002410">
    <property type="entry name" value="Peptidase_S33"/>
</dbReference>
<keyword evidence="7 11" id="KW-0963">Cytoplasm</keyword>
<evidence type="ECO:0000256" key="4">
    <source>
        <dbReference type="ARBA" id="ARBA00012568"/>
    </source>
</evidence>
<evidence type="ECO:0000256" key="3">
    <source>
        <dbReference type="ARBA" id="ARBA00010088"/>
    </source>
</evidence>
<keyword evidence="6 11" id="KW-0031">Aminopeptidase</keyword>
<dbReference type="Pfam" id="PF00561">
    <property type="entry name" value="Abhydrolase_1"/>
    <property type="match status" value="1"/>
</dbReference>
<evidence type="ECO:0000256" key="2">
    <source>
        <dbReference type="ARBA" id="ARBA00004496"/>
    </source>
</evidence>
<evidence type="ECO:0000313" key="17">
    <source>
        <dbReference type="Proteomes" id="UP001271263"/>
    </source>
</evidence>
<evidence type="ECO:0000256" key="10">
    <source>
        <dbReference type="ARBA" id="ARBA00029605"/>
    </source>
</evidence>
<proteinExistence type="inferred from homology"/>
<dbReference type="InterPro" id="IPR005944">
    <property type="entry name" value="Pro_iminopeptidase"/>
</dbReference>
<evidence type="ECO:0000256" key="9">
    <source>
        <dbReference type="ARBA" id="ARBA00022801"/>
    </source>
</evidence>
<dbReference type="InterPro" id="IPR000073">
    <property type="entry name" value="AB_hydrolase_1"/>
</dbReference>
<dbReference type="RefSeq" id="WP_310655644.1">
    <property type="nucleotide sequence ID" value="NZ_JAPMLA010000004.1"/>
</dbReference>
<evidence type="ECO:0000313" key="15">
    <source>
        <dbReference type="EMBL" id="MDW4825628.1"/>
    </source>
</evidence>
<feature type="active site" description="Proton donor" evidence="12">
    <location>
        <position position="290"/>
    </location>
</feature>
<reference evidence="15 17" key="1">
    <citation type="journal article" date="2022" name="bioRxiv">
        <title>Prophages regulate Shewanella fidelis 3313 motility and biofilm formation: implications for gut colonization dynamics in Ciona robusta.</title>
        <authorList>
            <person name="Natarajan O."/>
            <person name="Gibboney S.L."/>
            <person name="Young M.N."/>
            <person name="Lim S.J."/>
            <person name="Pluta N."/>
            <person name="Atkinson C.G."/>
            <person name="Leigh B.A."/>
            <person name="Liberti A."/>
            <person name="Kees E.D."/>
            <person name="Breitbart M."/>
            <person name="Gralnick J.A."/>
            <person name="Dishaw L.J."/>
        </authorList>
    </citation>
    <scope>NUCLEOTIDE SEQUENCE [LARGE SCALE GENOMIC DNA]</scope>
    <source>
        <strain evidence="15 17">JG4066</strain>
    </source>
</reference>
<keyword evidence="8 11" id="KW-0645">Protease</keyword>
<dbReference type="GO" id="GO:0004177">
    <property type="term" value="F:aminopeptidase activity"/>
    <property type="evidence" value="ECO:0007669"/>
    <property type="project" value="UniProtKB-UniRule"/>
</dbReference>
<accession>A0AAW8NQR3</accession>
<dbReference type="PRINTS" id="PR00793">
    <property type="entry name" value="PROAMNOPTASE"/>
</dbReference>
<feature type="active site" description="Nucleophile" evidence="12">
    <location>
        <position position="108"/>
    </location>
</feature>
<comment type="caution">
    <text evidence="14">The sequence shown here is derived from an EMBL/GenBank/DDBJ whole genome shotgun (WGS) entry which is preliminary data.</text>
</comment>
<evidence type="ECO:0000256" key="1">
    <source>
        <dbReference type="ARBA" id="ARBA00001585"/>
    </source>
</evidence>
<evidence type="ECO:0000256" key="6">
    <source>
        <dbReference type="ARBA" id="ARBA00022438"/>
    </source>
</evidence>